<evidence type="ECO:0000313" key="1">
    <source>
        <dbReference type="EMBL" id="EMA27454.1"/>
    </source>
</evidence>
<evidence type="ECO:0008006" key="3">
    <source>
        <dbReference type="Google" id="ProtNLM"/>
    </source>
</evidence>
<sequence>MHAAYVFRVTVRVRSPTPAVTVDPGSATTELTVRRDAPEPGTDGWLFFRDTLWRGEVSDPEYARRLATEWLEADDGDDPLAVESVTFSELRTDEAYYDALKGEIGADLEAFNADSVSEVLSKYLGSSIRVTDGT</sequence>
<dbReference type="EMBL" id="AOMA01000201">
    <property type="protein sequence ID" value="EMA27454.1"/>
    <property type="molecule type" value="Genomic_DNA"/>
</dbReference>
<dbReference type="InterPro" id="IPR049798">
    <property type="entry name" value="LWR_salt"/>
</dbReference>
<gene>
    <name evidence="1" type="ORF">C446_17746</name>
</gene>
<dbReference type="PATRIC" id="fig|1227454.3.peg.3622"/>
<dbReference type="OrthoDB" id="202660at2157"/>
<protein>
    <recommendedName>
        <fullName evidence="3">LWR-salt protein</fullName>
    </recommendedName>
</protein>
<organism evidence="1 2">
    <name type="scientific">Halobiforma nitratireducens JCM 10879</name>
    <dbReference type="NCBI Taxonomy" id="1227454"/>
    <lineage>
        <taxon>Archaea</taxon>
        <taxon>Methanobacteriati</taxon>
        <taxon>Methanobacteriota</taxon>
        <taxon>Stenosarchaea group</taxon>
        <taxon>Halobacteria</taxon>
        <taxon>Halobacteriales</taxon>
        <taxon>Natrialbaceae</taxon>
        <taxon>Halobiforma</taxon>
    </lineage>
</organism>
<dbReference type="eggNOG" id="arCOG08964">
    <property type="taxonomic scope" value="Archaea"/>
</dbReference>
<proteinExistence type="predicted"/>
<dbReference type="Pfam" id="PF26423">
    <property type="entry name" value="LWR_salt"/>
    <property type="match status" value="1"/>
</dbReference>
<dbReference type="RefSeq" id="WP_006674430.1">
    <property type="nucleotide sequence ID" value="NZ_AOMA01000201.1"/>
</dbReference>
<dbReference type="Proteomes" id="UP000011607">
    <property type="component" value="Unassembled WGS sequence"/>
</dbReference>
<reference evidence="1 2" key="1">
    <citation type="journal article" date="2014" name="PLoS Genet.">
        <title>Phylogenetically driven sequencing of extremely halophilic archaea reveals strategies for static and dynamic osmo-response.</title>
        <authorList>
            <person name="Becker E.A."/>
            <person name="Seitzer P.M."/>
            <person name="Tritt A."/>
            <person name="Larsen D."/>
            <person name="Krusor M."/>
            <person name="Yao A.I."/>
            <person name="Wu D."/>
            <person name="Madern D."/>
            <person name="Eisen J.A."/>
            <person name="Darling A.E."/>
            <person name="Facciotti M.T."/>
        </authorList>
    </citation>
    <scope>NUCLEOTIDE SEQUENCE [LARGE SCALE GENOMIC DNA]</scope>
    <source>
        <strain evidence="1 2">JCM 10879</strain>
    </source>
</reference>
<dbReference type="NCBIfam" id="NF033910">
    <property type="entry name" value="LWR_salt"/>
    <property type="match status" value="1"/>
</dbReference>
<evidence type="ECO:0000313" key="2">
    <source>
        <dbReference type="Proteomes" id="UP000011607"/>
    </source>
</evidence>
<dbReference type="AlphaFoldDB" id="M0L4U0"/>
<comment type="caution">
    <text evidence="1">The sequence shown here is derived from an EMBL/GenBank/DDBJ whole genome shotgun (WGS) entry which is preliminary data.</text>
</comment>
<name>M0L4U0_9EURY</name>
<dbReference type="STRING" id="1227454.C446_17746"/>
<keyword evidence="2" id="KW-1185">Reference proteome</keyword>
<accession>M0L4U0</accession>